<dbReference type="InterPro" id="IPR036372">
    <property type="entry name" value="BEACH_dom_sf"/>
</dbReference>
<evidence type="ECO:0000256" key="4">
    <source>
        <dbReference type="ARBA" id="ARBA00022771"/>
    </source>
</evidence>
<dbReference type="InterPro" id="IPR015943">
    <property type="entry name" value="WD40/YVTN_repeat-like_dom_sf"/>
</dbReference>
<dbReference type="InterPro" id="IPR013320">
    <property type="entry name" value="ConA-like_dom_sf"/>
</dbReference>
<dbReference type="EnsemblMetazoa" id="PHUM221320-RA">
    <property type="protein sequence ID" value="PHUM221320-PA"/>
    <property type="gene ID" value="PHUM221320"/>
</dbReference>
<keyword evidence="4 6" id="KW-0863">Zinc-finger</keyword>
<feature type="compositionally biased region" description="Acidic residues" evidence="8">
    <location>
        <begin position="2370"/>
        <end position="2380"/>
    </location>
</feature>
<dbReference type="RefSeq" id="XP_002425816.1">
    <property type="nucleotide sequence ID" value="XM_002425771.1"/>
</dbReference>
<dbReference type="InterPro" id="IPR000409">
    <property type="entry name" value="BEACH_dom"/>
</dbReference>
<dbReference type="HOGENOM" id="CLU_000175_5_0_1"/>
<organism>
    <name type="scientific">Pediculus humanus subsp. corporis</name>
    <name type="common">Body louse</name>
    <dbReference type="NCBI Taxonomy" id="121224"/>
    <lineage>
        <taxon>Eukaryota</taxon>
        <taxon>Metazoa</taxon>
        <taxon>Ecdysozoa</taxon>
        <taxon>Arthropoda</taxon>
        <taxon>Hexapoda</taxon>
        <taxon>Insecta</taxon>
        <taxon>Pterygota</taxon>
        <taxon>Neoptera</taxon>
        <taxon>Paraneoptera</taxon>
        <taxon>Psocodea</taxon>
        <taxon>Troctomorpha</taxon>
        <taxon>Phthiraptera</taxon>
        <taxon>Anoplura</taxon>
        <taxon>Pediculidae</taxon>
        <taxon>Pediculus</taxon>
    </lineage>
</organism>
<dbReference type="CDD" id="cd06071">
    <property type="entry name" value="Beach"/>
    <property type="match status" value="1"/>
</dbReference>
<dbReference type="InterPro" id="IPR001680">
    <property type="entry name" value="WD40_rpt"/>
</dbReference>
<dbReference type="eggNOG" id="KOG1788">
    <property type="taxonomic scope" value="Eukaryota"/>
</dbReference>
<keyword evidence="5" id="KW-0862">Zinc</keyword>
<feature type="compositionally biased region" description="Basic and acidic residues" evidence="8">
    <location>
        <begin position="3288"/>
        <end position="3301"/>
    </location>
</feature>
<dbReference type="SUPFAM" id="SSF49899">
    <property type="entry name" value="Concanavalin A-like lectins/glucanases"/>
    <property type="match status" value="1"/>
</dbReference>
<dbReference type="SUPFAM" id="SSF81837">
    <property type="entry name" value="BEACH domain"/>
    <property type="match status" value="1"/>
</dbReference>
<dbReference type="InterPro" id="IPR036322">
    <property type="entry name" value="WD40_repeat_dom_sf"/>
</dbReference>
<feature type="compositionally biased region" description="Basic and acidic residues" evidence="8">
    <location>
        <begin position="3199"/>
        <end position="3220"/>
    </location>
</feature>
<feature type="domain" description="BEACH-type PH" evidence="11">
    <location>
        <begin position="2401"/>
        <end position="2527"/>
    </location>
</feature>
<name>E0VI72_PEDHC</name>
<dbReference type="EMBL" id="AAZO01002554">
    <property type="status" value="NOT_ANNOTATED_CDS"/>
    <property type="molecule type" value="Genomic_DNA"/>
</dbReference>
<dbReference type="FunCoup" id="E0VI72">
    <property type="interactions" value="943"/>
</dbReference>
<feature type="compositionally biased region" description="Polar residues" evidence="8">
    <location>
        <begin position="13"/>
        <end position="23"/>
    </location>
</feature>
<feature type="compositionally biased region" description="Acidic residues" evidence="8">
    <location>
        <begin position="3221"/>
        <end position="3230"/>
    </location>
</feature>
<dbReference type="OrthoDB" id="10018316at2759"/>
<feature type="repeat" description="WD" evidence="7">
    <location>
        <begin position="2988"/>
        <end position="3029"/>
    </location>
</feature>
<dbReference type="InterPro" id="IPR013083">
    <property type="entry name" value="Znf_RING/FYVE/PHD"/>
</dbReference>
<feature type="compositionally biased region" description="Basic and acidic residues" evidence="8">
    <location>
        <begin position="3249"/>
        <end position="3260"/>
    </location>
</feature>
<feature type="compositionally biased region" description="Basic and acidic residues" evidence="8">
    <location>
        <begin position="3333"/>
        <end position="3349"/>
    </location>
</feature>
<feature type="compositionally biased region" description="Polar residues" evidence="8">
    <location>
        <begin position="819"/>
        <end position="833"/>
    </location>
</feature>
<dbReference type="VEuPathDB" id="VectorBase:PHUM221320"/>
<feature type="repeat" description="WD" evidence="7">
    <location>
        <begin position="3098"/>
        <end position="3115"/>
    </location>
</feature>
<dbReference type="PANTHER" id="PTHR46108">
    <property type="entry name" value="BLUE CHEESE"/>
    <property type="match status" value="1"/>
</dbReference>
<protein>
    <submittedName>
        <fullName evidence="12">WD repeat and FYVE domain-containing protein, putative</fullName>
    </submittedName>
</protein>
<evidence type="ECO:0000313" key="12">
    <source>
        <dbReference type="EMBL" id="EEB13078.1"/>
    </source>
</evidence>
<keyword evidence="1 7" id="KW-0853">WD repeat</keyword>
<dbReference type="GeneID" id="8237776"/>
<dbReference type="InterPro" id="IPR023362">
    <property type="entry name" value="PH-BEACH_dom"/>
</dbReference>
<sequence length="3546" mass="399039">MNIMRKLRGSGGISTTTGDETIPNPQHTALGLNHLKKLFSEYLHPPQTLTKKELDDKLYNMLPLFCKVFGNCPSSDMTDKFKDILLFCRVVSQLMVGEIRKRASNQSTEEASTAIVKFLEIENSEESSNGWMLLTTINLLASGDDALVQVMTSISVPSTLVKCLYLFFDLPLMEENEADQDNNPHSEFTPKERRILLQKIFVQVLVRLCSHPGPAHELSRKDDLSLLFLAITSSCPPCNIMWRKSAAEVLMTLSRHGLTQPVVSYIHNKCCMAACIENMQRAQDLTPLEIIEIFVSIFCILKDSSEVAQTLLEDFRSCQGYFFLSEFLLRIEHDNSREAQDAVRNLVLMISSLCMCGYIELKPSQASTDSLFQMAGFNLPQPSGRGVSVRNIQAFHVLQSIFLKSNSSALCSVILDAISSVYHADNANYFILEDQHTLPQFAEKIYTKSQEIQDKFFQLLEFVVFQLNFVPCKELISLSILLRSQESVTCSITCMKTLLNILRYNLIFKDVYREVGLLEVFVTCLKRYAALLKEKQQAIEEGKDFQISESNEKLGFLVMETLTHLLSGNSTNANLFRECGGARCAHNLVPYMECRHQALGIVRELVLTGGGDDDMGTLLGMMHSAPASHILFKFHILQSLLSCLRESHKTRTGFRKGGGFVYVMSVLVSMEGCLSDEPQPPWNTILKKKIFGLLHMVFSSITVPMRFEPANAKFFHQEICTQSLCDTIKLLGCFSTETELLDSSELIVAKEEPSFHALFTGNILNPTIPEHIPLRLSYQCLVLRLLYDVALDAYDKNINYANVSYRSPSHGSKKKPNYQKLTDSPGSSRRTPQVSSLNLVQSYTEPVIVHSDIVVAMLHLIPCIYCSNYPQVSLNLQMFAAEILKSLLRSERNQQLMCESGLPGDLLKCCRIALEEEAHPLHSPLQYILKRLAAQNIEPKDLREFLRLGDPLNCVSMDDIESVINSRPSHRIPGGPVPLTRIKTLVSMTTPRDFSSSGQNYATSPAFVELDMSAEGFGCLYLPSIAPQSPAGPGVVTGALLSVDNNVVGGIGSGDRIFPPQTGLSFSTWICIEKFSDPRTDPHSVRLLTIVRNFQGRDEHLICLAVVLSARDKSIIISTQETLLPQTEWEPELLGEGCGKIRCPDMFQEGQWHHVVLVLNRAVLKNSTFSMYLDGQHVNTIKLHYISQNPGGGAANLTVASSVYAYIGTPPCWRRYSRLNWKQGPCHLVEEVLNLQTVVTIYKLGPQYTGSFQAPQLNGSDLLAPLIYEEKLIFGLNAKAVSNLTLAKIRKVYKRADNKSIAKQLGMTSHENATPIRILHNSCGHLAGPARSLGGVVVAYLGVRVFSPRPVAKMIDNIGGCAVLLGLIAMAQDVESLYAAVKALVCVARANKNIQLEMDRKRAHQTLAMLLKKKRHLLNSHILHLAFSLVGTVDSGRESSSIPDVTAFQDLLCDLEIWHEAPGDLQKSLLEHIYELVTESSEKKINIKIARDLKLVPRLLYIIEDITSGSTRQITLSLLGALLAQPRDSDLLRFGQFLVSTLPVSTSGVVEKNIDLKDASEEHAKLINNIGLRNRCLQLLHSLLFGSKNNVNISFCEDFSRILGLDWILLFLQGHLHSTTVVWGFRILIVTVSIPTLIAKFREGTGNGGWIKDCEMVLQSKLGVPFGYQIRASASSPKLLHNRSEALSVPGFQSLSWLLPKHIDVPEVYFLLIALMMGQPVKLLPVDSKLDLDSVWNFLFGTNAKDGIPILSSKIPLCPEAVITILAMVRTMLNQENKSPESLPEWLREYPVTIIQFIFFLYHNLRDLMPIFMSGDVLNALSSTLFPRSNPDSKSSTPEDCKGLEDVVFVRSDSQEVELTSHPAKKLVLDFLRVIVVDSLSLPLIVNNKSPPVIDLVLEASPDDCTMQQQARYQTEILSTLMDHLLAADVLIGDHAALPIVSGGNLSNIPHNVCYLSSRIVDKLWQGTLSKDPHEIFDFIVKLISQAKRRSTNVPLEGLYHCLNRTVLFLLSRPTNSISQQTSVLEALHKLTTHRVLIFGVGNHELDFIGCLTYCLIQLNSDMKIVLDTNMKTMWHVNPVNAEENLTAQQAQNLMSVAARRVWEELFIYKKPAIEEVFKIPLNTANNKVPDLLSVREQVVEPATKLWLNYIEAERKSLHRVPWELQNQIQSKIQKVTGGLTRLASRTKVKKEEIIKVRRSQISFSEVFDWVQSQTSLVKELVEARLKNHYLGQEHMLKYMLEEWTLMQTELTRERGLWGPILPIKLDKWMLDMTEGPCRMRKKMMRNDLFYLHYPYRPFMDAPDNKALKYKVATSWDSKEYFLKKRFSHNWFDSEKDLIFDSQDVTPSVPEDLKEANSFQAMPLNRTVSDPDDVLEDAENDSGNVDETPQPDNQTLIRLLEDNEKISHMFRCARVQGLDTTEGLLLFGKEHLYVIDGFTLLKSREIRDIESIPENGNYEPILPSTGSPRRSRAMRQCSKFSYDDIREVHKRRYLLQPMALEVFSGDGRNYLLAFPRKLRNKVYQRFLAFATGIADSAQQSVAGQKRTANVEQATGILSSLIGETSVTQRWVRGEISNFQYLMHLNTLAGRSYNDLMQYPVFPWILSDYDSEELDLTHPSSFRNFSQPMGAQTLDRLNQFKKRYKEWDDPHGETPPYHYGTHYSSAMIVCSYLVRMEPFTQHFLRLQGGHFDLADRMFHSIKEAWLSASKHNMADVKELIPEFFYLPEFLCNENNFDLGCKQNGVELGNVVLPPWAKNDPREFIRVHRQALECDYVSQHLHEWIDLIFGHKQNGSAAVEATNVFHHLFYEGNVDIYSIDDPLKKNATIGFINNFGQIPKQLFKKPHPAKKLGGSKSFVLDATGITNLSSQDKFFFHHLDNLRPSMQPIKELKGPVGQILSVDKSMLAVEQNKVLVPPTFSKYVAWGFADHSLRIGTYDSDKVLLVCEEPFGEIVCCTCPSNRLIVTAGTSTVIKICELNKKSLSIKQCLYGHTDAVTCLTSSPAYNVIVSGSRDQTAIVWDLSRMIFVRQLTGHSAPLAAVTVNDLTGDIATCAGTWVHLWSINGDELACVNTCVARADRMQQILCVAFSTTNEWDSQNVIITGSSDGVVRMWSLDYVQVPITEKQNTAKSVVVEEEDKELKEGEDVDENVRENESDNDKRRKRMKNLVEQMSVSAEQTTTTEEGGGHLVKSGSESSLSEDDKINTKENAEEEEKERCSGKEDEDDNYNDNDNDKNAKLACDLEFRKRLSIDNKSKSEEIRTTASDDSSCNKWRRSSCKDEVVSSDVENDLKSDSSKKDSDVSSKPSPVVRRRRSSAARNPEFRKSEGCSPASEKSKSDNNNKSTSHEDPGVNCEDGNKIRSSKSDTSLTDSFVMVENNGGLSAKDGRCNHHLQNILREGFRWQRQLLFKAKLTMHTAFGRKDNTHPASITALAVSKDQKTVFVGDTRGRVFSWSVAEQPGRTMADHWLRDEGAESCVGCGVKFNIYERKHHCRNCGQVFCSKCSRFESEISKLKILKPVRVCQNCHKSLSKQKQDNNKPPSHVVNS</sequence>
<dbReference type="Gene3D" id="3.30.40.10">
    <property type="entry name" value="Zinc/RING finger domain, C3HC4 (zinc finger)"/>
    <property type="match status" value="1"/>
</dbReference>
<gene>
    <name evidence="13" type="primary">8237776</name>
    <name evidence="12" type="ORF">Phum_PHUM221320</name>
</gene>
<dbReference type="FunFam" id="1.10.1540.10:FF:000002">
    <property type="entry name" value="WD repeat and FYVE domain containing 3"/>
    <property type="match status" value="1"/>
</dbReference>
<evidence type="ECO:0000256" key="5">
    <source>
        <dbReference type="ARBA" id="ARBA00022833"/>
    </source>
</evidence>
<evidence type="ECO:0000256" key="1">
    <source>
        <dbReference type="ARBA" id="ARBA00022574"/>
    </source>
</evidence>
<dbReference type="InterPro" id="IPR017455">
    <property type="entry name" value="Znf_FYVE-rel"/>
</dbReference>
<evidence type="ECO:0000313" key="13">
    <source>
        <dbReference type="EnsemblMetazoa" id="PHUM221320-PA"/>
    </source>
</evidence>
<dbReference type="Gene3D" id="1.10.1540.10">
    <property type="entry name" value="BEACH domain"/>
    <property type="match status" value="1"/>
</dbReference>
<feature type="region of interest" description="Disordered" evidence="8">
    <location>
        <begin position="3249"/>
        <end position="3365"/>
    </location>
</feature>
<reference evidence="12" key="1">
    <citation type="submission" date="2007-04" db="EMBL/GenBank/DDBJ databases">
        <title>Annotation of Pediculus humanus corporis strain USDA.</title>
        <authorList>
            <person name="Kirkness E."/>
            <person name="Hannick L."/>
            <person name="Hass B."/>
            <person name="Bruggner R."/>
            <person name="Lawson D."/>
            <person name="Bidwell S."/>
            <person name="Joardar V."/>
            <person name="Caler E."/>
            <person name="Walenz B."/>
            <person name="Inman J."/>
            <person name="Schobel S."/>
            <person name="Galinsky K."/>
            <person name="Amedeo P."/>
            <person name="Strausberg R."/>
        </authorList>
    </citation>
    <scope>NUCLEOTIDE SEQUENCE</scope>
    <source>
        <strain evidence="12">USDA</strain>
    </source>
</reference>
<feature type="compositionally biased region" description="Polar residues" evidence="8">
    <location>
        <begin position="3261"/>
        <end position="3270"/>
    </location>
</feature>
<feature type="domain" description="BEACH" evidence="10">
    <location>
        <begin position="2555"/>
        <end position="2848"/>
    </location>
</feature>
<feature type="domain" description="FYVE-type" evidence="9">
    <location>
        <begin position="3470"/>
        <end position="3530"/>
    </location>
</feature>
<dbReference type="PANTHER" id="PTHR46108:SF4">
    <property type="entry name" value="BLUE CHEESE"/>
    <property type="match status" value="1"/>
</dbReference>
<dbReference type="SUPFAM" id="SSF50978">
    <property type="entry name" value="WD40 repeat-like"/>
    <property type="match status" value="1"/>
</dbReference>
<dbReference type="Pfam" id="PF23295">
    <property type="entry name" value="Arm_4"/>
    <property type="match status" value="1"/>
</dbReference>
<evidence type="ECO:0000259" key="10">
    <source>
        <dbReference type="PROSITE" id="PS50197"/>
    </source>
</evidence>
<dbReference type="SUPFAM" id="SSF48371">
    <property type="entry name" value="ARM repeat"/>
    <property type="match status" value="1"/>
</dbReference>
<dbReference type="SMART" id="SM00320">
    <property type="entry name" value="WD40"/>
    <property type="match status" value="5"/>
</dbReference>
<dbReference type="InterPro" id="IPR051944">
    <property type="entry name" value="BEACH_domain_protein"/>
</dbReference>
<dbReference type="PROSITE" id="PS50178">
    <property type="entry name" value="ZF_FYVE"/>
    <property type="match status" value="1"/>
</dbReference>
<dbReference type="SMART" id="SM01026">
    <property type="entry name" value="Beach"/>
    <property type="match status" value="1"/>
</dbReference>
<reference evidence="13" key="3">
    <citation type="submission" date="2020-05" db="UniProtKB">
        <authorList>
            <consortium name="EnsemblMetazoa"/>
        </authorList>
    </citation>
    <scope>IDENTIFICATION</scope>
    <source>
        <strain evidence="13">USDA</strain>
    </source>
</reference>
<dbReference type="SMART" id="SM00064">
    <property type="entry name" value="FYVE"/>
    <property type="match status" value="1"/>
</dbReference>
<keyword evidence="2" id="KW-0479">Metal-binding</keyword>
<dbReference type="STRING" id="121224.E0VI72"/>
<dbReference type="EMBL" id="DS235184">
    <property type="protein sequence ID" value="EEB13078.1"/>
    <property type="molecule type" value="Genomic_DNA"/>
</dbReference>
<accession>E0VI72</accession>
<dbReference type="Pfam" id="PF02138">
    <property type="entry name" value="Beach"/>
    <property type="match status" value="1"/>
</dbReference>
<keyword evidence="3" id="KW-0677">Repeat</keyword>
<dbReference type="Pfam" id="PF14844">
    <property type="entry name" value="PH_BEACH"/>
    <property type="match status" value="1"/>
</dbReference>
<feature type="region of interest" description="Disordered" evidence="8">
    <location>
        <begin position="3127"/>
        <end position="3237"/>
    </location>
</feature>
<dbReference type="PROSITE" id="PS50197">
    <property type="entry name" value="BEACH"/>
    <property type="match status" value="1"/>
</dbReference>
<evidence type="ECO:0000256" key="7">
    <source>
        <dbReference type="PROSITE-ProRule" id="PRU00221"/>
    </source>
</evidence>
<dbReference type="Gene3D" id="2.30.29.30">
    <property type="entry name" value="Pleckstrin-homology domain (PH domain)/Phosphotyrosine-binding domain (PTB)"/>
    <property type="match status" value="1"/>
</dbReference>
<feature type="region of interest" description="Disordered" evidence="8">
    <location>
        <begin position="2365"/>
        <end position="2392"/>
    </location>
</feature>
<dbReference type="InParanoid" id="E0VI72"/>
<evidence type="ECO:0000256" key="8">
    <source>
        <dbReference type="SAM" id="MobiDB-lite"/>
    </source>
</evidence>
<dbReference type="PROSITE" id="PS50294">
    <property type="entry name" value="WD_REPEATS_REGION"/>
    <property type="match status" value="1"/>
</dbReference>
<dbReference type="InterPro" id="IPR056252">
    <property type="entry name" value="Alfy-like_Arm-like"/>
</dbReference>
<evidence type="ECO:0000256" key="3">
    <source>
        <dbReference type="ARBA" id="ARBA00022737"/>
    </source>
</evidence>
<keyword evidence="14" id="KW-1185">Reference proteome</keyword>
<feature type="compositionally biased region" description="Basic and acidic residues" evidence="8">
    <location>
        <begin position="3138"/>
        <end position="3159"/>
    </location>
</feature>
<evidence type="ECO:0000256" key="6">
    <source>
        <dbReference type="PROSITE-ProRule" id="PRU00091"/>
    </source>
</evidence>
<dbReference type="CDD" id="cd15719">
    <property type="entry name" value="FYVE_WDFY3"/>
    <property type="match status" value="1"/>
</dbReference>
<dbReference type="PROSITE" id="PS50082">
    <property type="entry name" value="WD_REPEATS_2"/>
    <property type="match status" value="2"/>
</dbReference>
<dbReference type="GO" id="GO:0008270">
    <property type="term" value="F:zinc ion binding"/>
    <property type="evidence" value="ECO:0007669"/>
    <property type="project" value="UniProtKB-KW"/>
</dbReference>
<dbReference type="Proteomes" id="UP000009046">
    <property type="component" value="Unassembled WGS sequence"/>
</dbReference>
<dbReference type="KEGG" id="phu:Phum_PHUM221320"/>
<feature type="region of interest" description="Disordered" evidence="8">
    <location>
        <begin position="1"/>
        <end position="23"/>
    </location>
</feature>
<evidence type="ECO:0000259" key="9">
    <source>
        <dbReference type="PROSITE" id="PS50178"/>
    </source>
</evidence>
<dbReference type="Gene3D" id="2.130.10.10">
    <property type="entry name" value="YVTN repeat-like/Quinoprotein amine dehydrogenase"/>
    <property type="match status" value="1"/>
</dbReference>
<feature type="compositionally biased region" description="Polar residues" evidence="8">
    <location>
        <begin position="2381"/>
        <end position="2392"/>
    </location>
</feature>
<dbReference type="Pfam" id="PF01363">
    <property type="entry name" value="FYVE"/>
    <property type="match status" value="1"/>
</dbReference>
<evidence type="ECO:0000256" key="2">
    <source>
        <dbReference type="ARBA" id="ARBA00022723"/>
    </source>
</evidence>
<dbReference type="eggNOG" id="KOG1786">
    <property type="taxonomic scope" value="Eukaryota"/>
</dbReference>
<feature type="region of interest" description="Disordered" evidence="8">
    <location>
        <begin position="806"/>
        <end position="833"/>
    </location>
</feature>
<dbReference type="InterPro" id="IPR016024">
    <property type="entry name" value="ARM-type_fold"/>
</dbReference>
<dbReference type="SUPFAM" id="SSF50729">
    <property type="entry name" value="PH domain-like"/>
    <property type="match status" value="1"/>
</dbReference>
<dbReference type="InterPro" id="IPR011011">
    <property type="entry name" value="Znf_FYVE_PHD"/>
</dbReference>
<dbReference type="InterPro" id="IPR000306">
    <property type="entry name" value="Znf_FYVE"/>
</dbReference>
<dbReference type="PROSITE" id="PS51783">
    <property type="entry name" value="PH_BEACH"/>
    <property type="match status" value="1"/>
</dbReference>
<dbReference type="OMA" id="GVCHLIE"/>
<evidence type="ECO:0000313" key="14">
    <source>
        <dbReference type="Proteomes" id="UP000009046"/>
    </source>
</evidence>
<dbReference type="CTD" id="8237776"/>
<evidence type="ECO:0000259" key="11">
    <source>
        <dbReference type="PROSITE" id="PS51783"/>
    </source>
</evidence>
<dbReference type="InterPro" id="IPR011993">
    <property type="entry name" value="PH-like_dom_sf"/>
</dbReference>
<dbReference type="CDD" id="cd01201">
    <property type="entry name" value="PH_BEACH"/>
    <property type="match status" value="1"/>
</dbReference>
<dbReference type="PROSITE" id="PS00678">
    <property type="entry name" value="WD_REPEATS_1"/>
    <property type="match status" value="1"/>
</dbReference>
<reference evidence="12" key="2">
    <citation type="submission" date="2007-04" db="EMBL/GenBank/DDBJ databases">
        <title>The genome of the human body louse.</title>
        <authorList>
            <consortium name="The Human Body Louse Genome Consortium"/>
            <person name="Kirkness E."/>
            <person name="Walenz B."/>
            <person name="Hass B."/>
            <person name="Bruggner R."/>
            <person name="Strausberg R."/>
        </authorList>
    </citation>
    <scope>NUCLEOTIDE SEQUENCE</scope>
    <source>
        <strain evidence="12">USDA</strain>
    </source>
</reference>
<proteinExistence type="predicted"/>
<dbReference type="SUPFAM" id="SSF57903">
    <property type="entry name" value="FYVE/PHD zinc finger"/>
    <property type="match status" value="1"/>
</dbReference>
<dbReference type="InterPro" id="IPR019775">
    <property type="entry name" value="WD40_repeat_CS"/>
</dbReference>
<dbReference type="Pfam" id="PF00400">
    <property type="entry name" value="WD40"/>
    <property type="match status" value="2"/>
</dbReference>